<dbReference type="RefSeq" id="WP_222980279.1">
    <property type="nucleotide sequence ID" value="NZ_JAINVZ010000017.1"/>
</dbReference>
<name>A0ABS7QWE1_9ACTN</name>
<protein>
    <submittedName>
        <fullName evidence="1">Uncharacterized protein</fullName>
    </submittedName>
</protein>
<reference evidence="1 2" key="1">
    <citation type="submission" date="2021-08" db="EMBL/GenBank/DDBJ databases">
        <title>Streptomyces sp. PTM05 isolated from lichen.</title>
        <authorList>
            <person name="Somphong A."/>
            <person name="Phongsopitanun W."/>
            <person name="Tanasupawat S."/>
        </authorList>
    </citation>
    <scope>NUCLEOTIDE SEQUENCE [LARGE SCALE GENOMIC DNA]</scope>
    <source>
        <strain evidence="1 2">Ptm05</strain>
    </source>
</reference>
<sequence>MTSRKTDAATLVRGGAAVFGLIAVLAALPGSAVAALAAPAPGGHTARVERAVGVYGQQLWNSTGSSCETCNPKS</sequence>
<accession>A0ABS7QWE1</accession>
<proteinExistence type="predicted"/>
<organism evidence="1 2">
    <name type="scientific">Streptantibioticus parmotrematis</name>
    <dbReference type="NCBI Taxonomy" id="2873249"/>
    <lineage>
        <taxon>Bacteria</taxon>
        <taxon>Bacillati</taxon>
        <taxon>Actinomycetota</taxon>
        <taxon>Actinomycetes</taxon>
        <taxon>Kitasatosporales</taxon>
        <taxon>Streptomycetaceae</taxon>
        <taxon>Streptantibioticus</taxon>
    </lineage>
</organism>
<dbReference type="EMBL" id="JAINVZ010000017">
    <property type="protein sequence ID" value="MBY8887527.1"/>
    <property type="molecule type" value="Genomic_DNA"/>
</dbReference>
<keyword evidence="2" id="KW-1185">Reference proteome</keyword>
<comment type="caution">
    <text evidence="1">The sequence shown here is derived from an EMBL/GenBank/DDBJ whole genome shotgun (WGS) entry which is preliminary data.</text>
</comment>
<gene>
    <name evidence="1" type="ORF">K7472_22180</name>
</gene>
<dbReference type="Proteomes" id="UP001198565">
    <property type="component" value="Unassembled WGS sequence"/>
</dbReference>
<evidence type="ECO:0000313" key="1">
    <source>
        <dbReference type="EMBL" id="MBY8887527.1"/>
    </source>
</evidence>
<evidence type="ECO:0000313" key="2">
    <source>
        <dbReference type="Proteomes" id="UP001198565"/>
    </source>
</evidence>